<sequence>MYFQCQHPIHRLLVISKTLTCVGGPTTPLMIFDWKRNQFTTPSGHSGTGPSFDHTFGEGKGGFYLYMEASAPRAVNDTARLFSPVFPSDYSGGCFVFWYHMYGSTTAFVTAVQLQNEE</sequence>
<dbReference type="InterPro" id="IPR000998">
    <property type="entry name" value="MAM_dom"/>
</dbReference>
<dbReference type="PROSITE" id="PS50060">
    <property type="entry name" value="MAM_2"/>
    <property type="match status" value="1"/>
</dbReference>
<evidence type="ECO:0000313" key="2">
    <source>
        <dbReference type="EMBL" id="GIY32544.1"/>
    </source>
</evidence>
<reference evidence="2 3" key="1">
    <citation type="submission" date="2021-06" db="EMBL/GenBank/DDBJ databases">
        <title>Caerostris extrusa draft genome.</title>
        <authorList>
            <person name="Kono N."/>
            <person name="Arakawa K."/>
        </authorList>
    </citation>
    <scope>NUCLEOTIDE SEQUENCE [LARGE SCALE GENOMIC DNA]</scope>
</reference>
<dbReference type="PANTHER" id="PTHR23282">
    <property type="entry name" value="APICAL ENDOSOMAL GLYCOPROTEIN PRECURSOR"/>
    <property type="match status" value="1"/>
</dbReference>
<dbReference type="InterPro" id="IPR013320">
    <property type="entry name" value="ConA-like_dom_sf"/>
</dbReference>
<dbReference type="PANTHER" id="PTHR23282:SF146">
    <property type="entry name" value="RT07201P-RELATED"/>
    <property type="match status" value="1"/>
</dbReference>
<dbReference type="InterPro" id="IPR051560">
    <property type="entry name" value="MAM_domain-containing"/>
</dbReference>
<gene>
    <name evidence="2" type="ORF">CEXT_576061</name>
</gene>
<feature type="domain" description="MAM" evidence="1">
    <location>
        <begin position="32"/>
        <end position="118"/>
    </location>
</feature>
<evidence type="ECO:0000259" key="1">
    <source>
        <dbReference type="PROSITE" id="PS50060"/>
    </source>
</evidence>
<evidence type="ECO:0000313" key="3">
    <source>
        <dbReference type="Proteomes" id="UP001054945"/>
    </source>
</evidence>
<dbReference type="Pfam" id="PF00629">
    <property type="entry name" value="MAM"/>
    <property type="match status" value="1"/>
</dbReference>
<protein>
    <recommendedName>
        <fullName evidence="1">MAM domain-containing protein</fullName>
    </recommendedName>
</protein>
<name>A0AAV4SHV2_CAEEX</name>
<comment type="caution">
    <text evidence="2">The sequence shown here is derived from an EMBL/GenBank/DDBJ whole genome shotgun (WGS) entry which is preliminary data.</text>
</comment>
<keyword evidence="3" id="KW-1185">Reference proteome</keyword>
<accession>A0AAV4SHV2</accession>
<organism evidence="2 3">
    <name type="scientific">Caerostris extrusa</name>
    <name type="common">Bark spider</name>
    <name type="synonym">Caerostris bankana</name>
    <dbReference type="NCBI Taxonomy" id="172846"/>
    <lineage>
        <taxon>Eukaryota</taxon>
        <taxon>Metazoa</taxon>
        <taxon>Ecdysozoa</taxon>
        <taxon>Arthropoda</taxon>
        <taxon>Chelicerata</taxon>
        <taxon>Arachnida</taxon>
        <taxon>Araneae</taxon>
        <taxon>Araneomorphae</taxon>
        <taxon>Entelegynae</taxon>
        <taxon>Araneoidea</taxon>
        <taxon>Araneidae</taxon>
        <taxon>Caerostris</taxon>
    </lineage>
</organism>
<dbReference type="AlphaFoldDB" id="A0AAV4SHV2"/>
<dbReference type="EMBL" id="BPLR01009522">
    <property type="protein sequence ID" value="GIY32544.1"/>
    <property type="molecule type" value="Genomic_DNA"/>
</dbReference>
<dbReference type="SUPFAM" id="SSF49899">
    <property type="entry name" value="Concanavalin A-like lectins/glucanases"/>
    <property type="match status" value="1"/>
</dbReference>
<dbReference type="Gene3D" id="2.60.120.200">
    <property type="match status" value="1"/>
</dbReference>
<dbReference type="GO" id="GO:0016020">
    <property type="term" value="C:membrane"/>
    <property type="evidence" value="ECO:0007669"/>
    <property type="project" value="InterPro"/>
</dbReference>
<proteinExistence type="predicted"/>
<dbReference type="Proteomes" id="UP001054945">
    <property type="component" value="Unassembled WGS sequence"/>
</dbReference>